<dbReference type="HAMAP" id="MF_02004">
    <property type="entry name" value="Val_tRNA_synth_type1"/>
    <property type="match status" value="1"/>
</dbReference>
<dbReference type="SUPFAM" id="SSF52374">
    <property type="entry name" value="Nucleotidylyl transferase"/>
    <property type="match status" value="1"/>
</dbReference>
<comment type="similarity">
    <text evidence="8">Belongs to the class-I aminoacyl-tRNA synthetase family. ValS type 1 subfamily.</text>
</comment>
<feature type="domain" description="Aminoacyl-tRNA synthetase class Ia" evidence="9">
    <location>
        <begin position="22"/>
        <end position="571"/>
    </location>
</feature>
<evidence type="ECO:0000256" key="7">
    <source>
        <dbReference type="ARBA" id="ARBA00047552"/>
    </source>
</evidence>
<dbReference type="InterPro" id="IPR009080">
    <property type="entry name" value="tRNAsynth_Ia_anticodon-bd"/>
</dbReference>
<dbReference type="Proteomes" id="UP000717534">
    <property type="component" value="Unassembled WGS sequence"/>
</dbReference>
<keyword evidence="8" id="KW-0175">Coiled coil</keyword>
<dbReference type="Gene3D" id="1.10.287.380">
    <property type="entry name" value="Valyl-tRNA synthetase, C-terminal domain"/>
    <property type="match status" value="1"/>
</dbReference>
<dbReference type="SUPFAM" id="SSF50677">
    <property type="entry name" value="ValRS/IleRS/LeuRS editing domain"/>
    <property type="match status" value="1"/>
</dbReference>
<keyword evidence="4 8" id="KW-0067">ATP-binding</keyword>
<evidence type="ECO:0000259" key="10">
    <source>
        <dbReference type="Pfam" id="PF08264"/>
    </source>
</evidence>
<evidence type="ECO:0000256" key="3">
    <source>
        <dbReference type="ARBA" id="ARBA00022741"/>
    </source>
</evidence>
<feature type="short sequence motif" description="'KMSKS' region" evidence="8">
    <location>
        <begin position="531"/>
        <end position="535"/>
    </location>
</feature>
<evidence type="ECO:0000256" key="1">
    <source>
        <dbReference type="ARBA" id="ARBA00022490"/>
    </source>
</evidence>
<feature type="domain" description="Methionyl/Valyl/Leucyl/Isoleucyl-tRNA synthetase anticodon-binding" evidence="10">
    <location>
        <begin position="618"/>
        <end position="762"/>
    </location>
</feature>
<dbReference type="Pfam" id="PF08264">
    <property type="entry name" value="Anticodon_1"/>
    <property type="match status" value="1"/>
</dbReference>
<accession>A0ABS3AWQ7</accession>
<keyword evidence="5 8" id="KW-0648">Protein biosynthesis</keyword>
<dbReference type="InterPro" id="IPR010978">
    <property type="entry name" value="tRNA-bd_arm"/>
</dbReference>
<proteinExistence type="inferred from homology"/>
<dbReference type="PANTHER" id="PTHR11946">
    <property type="entry name" value="VALYL-TRNA SYNTHETASES"/>
    <property type="match status" value="1"/>
</dbReference>
<gene>
    <name evidence="8" type="primary">valS</name>
    <name evidence="12" type="ORF">JYU06_02820</name>
</gene>
<dbReference type="NCBIfam" id="TIGR00422">
    <property type="entry name" value="valS"/>
    <property type="match status" value="1"/>
</dbReference>
<dbReference type="InterPro" id="IPR013155">
    <property type="entry name" value="M/V/L/I-tRNA-synth_anticd-bd"/>
</dbReference>
<dbReference type="CDD" id="cd07962">
    <property type="entry name" value="Anticodon_Ia_Val"/>
    <property type="match status" value="1"/>
</dbReference>
<evidence type="ECO:0000256" key="4">
    <source>
        <dbReference type="ARBA" id="ARBA00022840"/>
    </source>
</evidence>
<evidence type="ECO:0000313" key="13">
    <source>
        <dbReference type="Proteomes" id="UP000717534"/>
    </source>
</evidence>
<dbReference type="InterPro" id="IPR033705">
    <property type="entry name" value="Anticodon_Ia_Val"/>
</dbReference>
<reference evidence="12 13" key="1">
    <citation type="submission" date="2021-02" db="EMBL/GenBank/DDBJ databases">
        <title>Activity-based single-cell genomes from oceanic crustal fluid captures similar information to metagenomic and metatranscriptomic surveys with orders of magnitude less sampling.</title>
        <authorList>
            <person name="D'Angelo T.S."/>
            <person name="Orcutt B.N."/>
        </authorList>
    </citation>
    <scope>NUCLEOTIDE SEQUENCE [LARGE SCALE GENOMIC DNA]</scope>
    <source>
        <strain evidence="12">AH-315-G02</strain>
    </source>
</reference>
<dbReference type="SUPFAM" id="SSF46589">
    <property type="entry name" value="tRNA-binding arm"/>
    <property type="match status" value="1"/>
</dbReference>
<evidence type="ECO:0000256" key="8">
    <source>
        <dbReference type="HAMAP-Rule" id="MF_02004"/>
    </source>
</evidence>
<dbReference type="Gene3D" id="1.10.730.10">
    <property type="entry name" value="Isoleucyl-tRNA Synthetase, Domain 1"/>
    <property type="match status" value="1"/>
</dbReference>
<keyword evidence="2 8" id="KW-0436">Ligase</keyword>
<feature type="binding site" evidence="8">
    <location>
        <position position="534"/>
    </location>
    <ligand>
        <name>ATP</name>
        <dbReference type="ChEBI" id="CHEBI:30616"/>
    </ligand>
</feature>
<keyword evidence="1 8" id="KW-0963">Cytoplasm</keyword>
<dbReference type="EMBL" id="JAFITO010000015">
    <property type="protein sequence ID" value="MBN4068441.1"/>
    <property type="molecule type" value="Genomic_DNA"/>
</dbReference>
<dbReference type="InterPro" id="IPR002303">
    <property type="entry name" value="Valyl-tRNA_ligase"/>
</dbReference>
<feature type="short sequence motif" description="'HIGH' region" evidence="8">
    <location>
        <begin position="51"/>
        <end position="61"/>
    </location>
</feature>
<name>A0ABS3AWQ7_9BACT</name>
<dbReference type="EC" id="6.1.1.9" evidence="8"/>
<evidence type="ECO:0000256" key="5">
    <source>
        <dbReference type="ARBA" id="ARBA00022917"/>
    </source>
</evidence>
<dbReference type="InterPro" id="IPR014729">
    <property type="entry name" value="Rossmann-like_a/b/a_fold"/>
</dbReference>
<comment type="function">
    <text evidence="8">Catalyzes the attachment of valine to tRNA(Val). As ValRS can inadvertently accommodate and process structurally similar amino acids such as threonine, to avoid such errors, it has a 'posttransfer' editing activity that hydrolyzes mischarged Thr-tRNA(Val) in a tRNA-dependent manner.</text>
</comment>
<comment type="caution">
    <text evidence="12">The sequence shown here is derived from an EMBL/GenBank/DDBJ whole genome shotgun (WGS) entry which is preliminary data.</text>
</comment>
<evidence type="ECO:0000256" key="2">
    <source>
        <dbReference type="ARBA" id="ARBA00022598"/>
    </source>
</evidence>
<evidence type="ECO:0000259" key="9">
    <source>
        <dbReference type="Pfam" id="PF00133"/>
    </source>
</evidence>
<keyword evidence="3 8" id="KW-0547">Nucleotide-binding</keyword>
<dbReference type="InterPro" id="IPR002300">
    <property type="entry name" value="aa-tRNA-synth_Ia"/>
</dbReference>
<dbReference type="SUPFAM" id="SSF47323">
    <property type="entry name" value="Anticodon-binding domain of a subclass of class I aminoacyl-tRNA synthetases"/>
    <property type="match status" value="1"/>
</dbReference>
<dbReference type="PROSITE" id="PS00178">
    <property type="entry name" value="AA_TRNA_LIGASE_I"/>
    <property type="match status" value="1"/>
</dbReference>
<evidence type="ECO:0000259" key="11">
    <source>
        <dbReference type="Pfam" id="PF10458"/>
    </source>
</evidence>
<protein>
    <recommendedName>
        <fullName evidence="8">Valine--tRNA ligase</fullName>
        <ecNumber evidence="8">6.1.1.9</ecNumber>
    </recommendedName>
    <alternativeName>
        <fullName evidence="8">Valyl-tRNA synthetase</fullName>
        <shortName evidence="8">ValRS</shortName>
    </alternativeName>
</protein>
<evidence type="ECO:0000256" key="6">
    <source>
        <dbReference type="ARBA" id="ARBA00023146"/>
    </source>
</evidence>
<dbReference type="InterPro" id="IPR019499">
    <property type="entry name" value="Val-tRNA_synth_tRNA-bd"/>
</dbReference>
<dbReference type="Pfam" id="PF10458">
    <property type="entry name" value="Val_tRNA-synt_C"/>
    <property type="match status" value="1"/>
</dbReference>
<dbReference type="CDD" id="cd00817">
    <property type="entry name" value="ValRS_core"/>
    <property type="match status" value="1"/>
</dbReference>
<organism evidence="12 13">
    <name type="scientific">Desulfotalea psychrophila</name>
    <dbReference type="NCBI Taxonomy" id="84980"/>
    <lineage>
        <taxon>Bacteria</taxon>
        <taxon>Pseudomonadati</taxon>
        <taxon>Thermodesulfobacteriota</taxon>
        <taxon>Desulfobulbia</taxon>
        <taxon>Desulfobulbales</taxon>
        <taxon>Desulfocapsaceae</taxon>
        <taxon>Desulfotalea</taxon>
    </lineage>
</organism>
<dbReference type="Pfam" id="PF00133">
    <property type="entry name" value="tRNA-synt_1"/>
    <property type="match status" value="1"/>
</dbReference>
<dbReference type="InterPro" id="IPR037118">
    <property type="entry name" value="Val-tRNA_synth_C_sf"/>
</dbReference>
<dbReference type="PANTHER" id="PTHR11946:SF93">
    <property type="entry name" value="VALINE--TRNA LIGASE, CHLOROPLASTIC_MITOCHONDRIAL 2"/>
    <property type="match status" value="1"/>
</dbReference>
<feature type="domain" description="Valyl-tRNA synthetase tRNA-binding arm" evidence="11">
    <location>
        <begin position="822"/>
        <end position="886"/>
    </location>
</feature>
<dbReference type="GO" id="GO:0004832">
    <property type="term" value="F:valine-tRNA ligase activity"/>
    <property type="evidence" value="ECO:0007669"/>
    <property type="project" value="UniProtKB-EC"/>
</dbReference>
<feature type="coiled-coil region" evidence="8">
    <location>
        <begin position="820"/>
        <end position="847"/>
    </location>
</feature>
<keyword evidence="6 8" id="KW-0030">Aminoacyl-tRNA synthetase</keyword>
<comment type="domain">
    <text evidence="8">The C-terminal coiled-coil domain is crucial for aminoacylation activity.</text>
</comment>
<dbReference type="InterPro" id="IPR009008">
    <property type="entry name" value="Val/Leu/Ile-tRNA-synth_edit"/>
</dbReference>
<keyword evidence="13" id="KW-1185">Reference proteome</keyword>
<dbReference type="NCBIfam" id="NF004349">
    <property type="entry name" value="PRK05729.1"/>
    <property type="match status" value="1"/>
</dbReference>
<dbReference type="PRINTS" id="PR00986">
    <property type="entry name" value="TRNASYNTHVAL"/>
</dbReference>
<dbReference type="InterPro" id="IPR001412">
    <property type="entry name" value="aa-tRNA-synth_I_CS"/>
</dbReference>
<comment type="domain">
    <text evidence="8">ValRS has two distinct active sites: one for aminoacylation and one for editing. The misactivated threonine is translocated from the active site to the editing site.</text>
</comment>
<sequence length="890" mass="101541">MENQDKGKTLAKSYEFDNVEEKWLERWDAAGSFAATMEEGKASFSVVIPPPNVTGVLHVGHALNSTMQDVLVRYHRMCGDNTLWIPGTDHAGIATQNVVERQLATEGKGRHDLGRDAFIERVWDWRREKGGTIINQLKRMGASCDWERERFTMDEGLSTAVREAFVTLHRDGLIYKGDYIVNWCPRCHTALADDEVEHEDKKGKLYHIRYPFADGSGHVVVATTRPETMLGDTGVAVHPDDERYSHLADVGINLPLTDRTIPVVFDHHVQKDFGTGALKVTPAHDRDDYEIGLRHSLPIMKVMDDYGVMNDKAGSYQGLDRFECRDKIVEDLKTAGFLEEIEDYDHAVGQCYRCATVVEPTTSLQWFVSVKPLADKAVAAVRDGRINIYPKTWYNTYYSWMDNIRDWCISRQIWWGHRIPAWTCKDCGELMVESIDPDKCSKCGSTDIEQETDVLDTWFSSALWPFSTMGWPENTKELQTFYPTSVLITSFDILFFWVARMMMFGLHLMEDVVPFKDVYLHALVRDKHGKKMSKSTGNVIDPLVIMEQYGTDAMRFTLTAFAAQGREIKLDEDRIEGYRFFINKLWNAARFTLMHVEECDPSITDVVHKPEELPLIHRWILSRTDKTTADVRCALDEYRFNDAASVIYQFVWHEFCDWYLEWIKADLFSKDETLRDLARGVLLHVLETILKLIHPITPFVSEEIWSVLPGVRDMLVTSDFPVAGDLRNEAVESEVELLMGVITGIRNIRSEADVHPSAKIDAFVLCADTDKTELIETFSVAISSMTRLESLTVEAELTKPDDAATYIYQDVEIYVPLKGLIDVEKEREKLTRERNKIEKSLKQINGKLGNTKFLANAPAEIVAKEKGKQAELEAKLVKVAEAEKRLAEIG</sequence>
<comment type="subunit">
    <text evidence="8">Monomer.</text>
</comment>
<dbReference type="Gene3D" id="3.90.740.10">
    <property type="entry name" value="Valyl/Leucyl/Isoleucyl-tRNA synthetase, editing domain"/>
    <property type="match status" value="1"/>
</dbReference>
<dbReference type="Gene3D" id="3.40.50.620">
    <property type="entry name" value="HUPs"/>
    <property type="match status" value="2"/>
</dbReference>
<comment type="subcellular location">
    <subcellularLocation>
        <location evidence="8">Cytoplasm</location>
    </subcellularLocation>
</comment>
<evidence type="ECO:0000313" key="12">
    <source>
        <dbReference type="EMBL" id="MBN4068441.1"/>
    </source>
</evidence>
<comment type="catalytic activity">
    <reaction evidence="7 8">
        <text>tRNA(Val) + L-valine + ATP = L-valyl-tRNA(Val) + AMP + diphosphate</text>
        <dbReference type="Rhea" id="RHEA:10704"/>
        <dbReference type="Rhea" id="RHEA-COMP:9672"/>
        <dbReference type="Rhea" id="RHEA-COMP:9708"/>
        <dbReference type="ChEBI" id="CHEBI:30616"/>
        <dbReference type="ChEBI" id="CHEBI:33019"/>
        <dbReference type="ChEBI" id="CHEBI:57762"/>
        <dbReference type="ChEBI" id="CHEBI:78442"/>
        <dbReference type="ChEBI" id="CHEBI:78537"/>
        <dbReference type="ChEBI" id="CHEBI:456215"/>
        <dbReference type="EC" id="6.1.1.9"/>
    </reaction>
</comment>